<feature type="domain" description="Right handed beta helix" evidence="1">
    <location>
        <begin position="399"/>
        <end position="579"/>
    </location>
</feature>
<accession>A0A3T1DCN2</accession>
<dbReference type="RefSeq" id="WP_130614887.1">
    <property type="nucleotide sequence ID" value="NZ_AP019400.1"/>
</dbReference>
<evidence type="ECO:0000259" key="1">
    <source>
        <dbReference type="Pfam" id="PF13229"/>
    </source>
</evidence>
<organism evidence="2 3">
    <name type="scientific">Cohnella abietis</name>
    <dbReference type="NCBI Taxonomy" id="2507935"/>
    <lineage>
        <taxon>Bacteria</taxon>
        <taxon>Bacillati</taxon>
        <taxon>Bacillota</taxon>
        <taxon>Bacilli</taxon>
        <taxon>Bacillales</taxon>
        <taxon>Paenibacillaceae</taxon>
        <taxon>Cohnella</taxon>
    </lineage>
</organism>
<dbReference type="OrthoDB" id="9760240at2"/>
<dbReference type="InterPro" id="IPR006626">
    <property type="entry name" value="PbH1"/>
</dbReference>
<sequence length="714" mass="80496">MSNMDMETQINLYVSPNGNDDALGTESKPFATLDRAKRELRSTGKAAIQSATVWLREGTHYLEQTFTLTAEDSGSESAPVWYRAFPGERPIVSGGKRLRLSMEPYRDGIWKCAIPEWKGVNREEMFTELFVNGVRQTRARFPKASGASPAFVRPLGEPRAWPHYELPFDPATFTNKEWAKPEEAVVHAFGKNKWGNLQWRVESVDRQAGVIRFGEGGYQINDIMQGSDATGIDERSDYFVDNVFEELDTPGEWYADREEGILYYYPPEGLVLEESVVEVPVLERIVEFIGTQRHPVQWISFIGIHFQHAVPTYLKAYEAPSLGDWTIHRGGAVFMEGAENCEIAYCEFDAVGGNAVFVSLYNRDHRIHGCWVHDIGESGFCLVGSKPLTLGSQHAYPANITISNNKIHDIGVYGKQTAGVFISVSRDNIVSHNEIFRLPRAAICINDGTWGGHVIEYNDVYDTVRETGDHGPFNSWGRDRFWCLSQSHGPASHGAGDVCLDARNPVVIRNNRFRDRKGWGIDLDDGSSNYVVRENLCIGVSVKLREGDYRTVENNIFVNGANPPGIHIGYEGNSDRFRGNIVVANSEWDNPEVDIDFQKGDSKGKLYELIGPPMEGRWVQELDGNLFFNDLGRFLATVHYRPLGSRTETYEWSEWQAMGWDVHSVYADPLFVDPANGDYSVRPDSPALALGFRNFPMDKFGLTADYPDYFIQRN</sequence>
<dbReference type="SMART" id="SM00710">
    <property type="entry name" value="PbH1"/>
    <property type="match status" value="6"/>
</dbReference>
<dbReference type="PANTHER" id="PTHR36453:SF1">
    <property type="entry name" value="RIGHT HANDED BETA HELIX DOMAIN-CONTAINING PROTEIN"/>
    <property type="match status" value="1"/>
</dbReference>
<dbReference type="PANTHER" id="PTHR36453">
    <property type="entry name" value="SECRETED PROTEIN-RELATED"/>
    <property type="match status" value="1"/>
</dbReference>
<dbReference type="Gene3D" id="2.160.20.10">
    <property type="entry name" value="Single-stranded right-handed beta-helix, Pectin lyase-like"/>
    <property type="match status" value="2"/>
</dbReference>
<dbReference type="KEGG" id="cohn:KCTCHS21_52560"/>
<dbReference type="EMBL" id="AP019400">
    <property type="protein sequence ID" value="BBI35857.1"/>
    <property type="molecule type" value="Genomic_DNA"/>
</dbReference>
<dbReference type="Proteomes" id="UP000289856">
    <property type="component" value="Chromosome"/>
</dbReference>
<dbReference type="InterPro" id="IPR011050">
    <property type="entry name" value="Pectin_lyase_fold/virulence"/>
</dbReference>
<dbReference type="Pfam" id="PF13229">
    <property type="entry name" value="Beta_helix"/>
    <property type="match status" value="1"/>
</dbReference>
<name>A0A3T1DCN2_9BACL</name>
<dbReference type="InterPro" id="IPR039448">
    <property type="entry name" value="Beta_helix"/>
</dbReference>
<dbReference type="SUPFAM" id="SSF51126">
    <property type="entry name" value="Pectin lyase-like"/>
    <property type="match status" value="1"/>
</dbReference>
<proteinExistence type="predicted"/>
<evidence type="ECO:0000313" key="3">
    <source>
        <dbReference type="Proteomes" id="UP000289856"/>
    </source>
</evidence>
<dbReference type="AlphaFoldDB" id="A0A3T1DCN2"/>
<dbReference type="InterPro" id="IPR012334">
    <property type="entry name" value="Pectin_lyas_fold"/>
</dbReference>
<protein>
    <submittedName>
        <fullName evidence="2">Peptide-binding protein</fullName>
    </submittedName>
</protein>
<evidence type="ECO:0000313" key="2">
    <source>
        <dbReference type="EMBL" id="BBI35857.1"/>
    </source>
</evidence>
<reference evidence="2 3" key="1">
    <citation type="submission" date="2019-01" db="EMBL/GenBank/DDBJ databases">
        <title>Complete genome sequence of Cohnella hallensis HS21 isolated from Korean fir (Abies koreana) rhizospheric soil.</title>
        <authorList>
            <person name="Jiang L."/>
            <person name="Kang S.W."/>
            <person name="Kim S."/>
            <person name="Jung J."/>
            <person name="Kim C.Y."/>
            <person name="Kim D.H."/>
            <person name="Kim S.W."/>
            <person name="Lee J."/>
        </authorList>
    </citation>
    <scope>NUCLEOTIDE SEQUENCE [LARGE SCALE GENOMIC DNA]</scope>
    <source>
        <strain evidence="2 3">HS21</strain>
    </source>
</reference>
<gene>
    <name evidence="2" type="ORF">KCTCHS21_52560</name>
</gene>
<keyword evidence="3" id="KW-1185">Reference proteome</keyword>